<proteinExistence type="predicted"/>
<feature type="region of interest" description="Disordered" evidence="1">
    <location>
        <begin position="57"/>
        <end position="86"/>
    </location>
</feature>
<gene>
    <name evidence="2" type="ORF">CEXT_474631</name>
</gene>
<sequence length="108" mass="12295">MRVEVTDAVKFVDRIRPQVHATAATCLLWTFLGAELTRMVARGAHTLECRYLAALGKKSGSSWGGGLQSESDDIDSPEEKRADDEVREELSLVWHQVLRVRDRRRQRC</sequence>
<feature type="compositionally biased region" description="Basic and acidic residues" evidence="1">
    <location>
        <begin position="77"/>
        <end position="86"/>
    </location>
</feature>
<organism evidence="2 3">
    <name type="scientific">Caerostris extrusa</name>
    <name type="common">Bark spider</name>
    <name type="synonym">Caerostris bankana</name>
    <dbReference type="NCBI Taxonomy" id="172846"/>
    <lineage>
        <taxon>Eukaryota</taxon>
        <taxon>Metazoa</taxon>
        <taxon>Ecdysozoa</taxon>
        <taxon>Arthropoda</taxon>
        <taxon>Chelicerata</taxon>
        <taxon>Arachnida</taxon>
        <taxon>Araneae</taxon>
        <taxon>Araneomorphae</taxon>
        <taxon>Entelegynae</taxon>
        <taxon>Araneoidea</taxon>
        <taxon>Araneidae</taxon>
        <taxon>Caerostris</taxon>
    </lineage>
</organism>
<name>A0AAV4VZX7_CAEEX</name>
<evidence type="ECO:0000313" key="2">
    <source>
        <dbReference type="EMBL" id="GIY75395.1"/>
    </source>
</evidence>
<evidence type="ECO:0000256" key="1">
    <source>
        <dbReference type="SAM" id="MobiDB-lite"/>
    </source>
</evidence>
<dbReference type="AlphaFoldDB" id="A0AAV4VZX7"/>
<evidence type="ECO:0000313" key="3">
    <source>
        <dbReference type="Proteomes" id="UP001054945"/>
    </source>
</evidence>
<comment type="caution">
    <text evidence="2">The sequence shown here is derived from an EMBL/GenBank/DDBJ whole genome shotgun (WGS) entry which is preliminary data.</text>
</comment>
<accession>A0AAV4VZX7</accession>
<dbReference type="EMBL" id="BPLR01015334">
    <property type="protein sequence ID" value="GIY75395.1"/>
    <property type="molecule type" value="Genomic_DNA"/>
</dbReference>
<protein>
    <submittedName>
        <fullName evidence="2">Uncharacterized protein</fullName>
    </submittedName>
</protein>
<reference evidence="2 3" key="1">
    <citation type="submission" date="2021-06" db="EMBL/GenBank/DDBJ databases">
        <title>Caerostris extrusa draft genome.</title>
        <authorList>
            <person name="Kono N."/>
            <person name="Arakawa K."/>
        </authorList>
    </citation>
    <scope>NUCLEOTIDE SEQUENCE [LARGE SCALE GENOMIC DNA]</scope>
</reference>
<keyword evidence="3" id="KW-1185">Reference proteome</keyword>
<dbReference type="Proteomes" id="UP001054945">
    <property type="component" value="Unassembled WGS sequence"/>
</dbReference>